<evidence type="ECO:0000313" key="4">
    <source>
        <dbReference type="Proteomes" id="UP000233100"/>
    </source>
</evidence>
<keyword evidence="2" id="KW-1133">Transmembrane helix</keyword>
<protein>
    <submittedName>
        <fullName evidence="3">Uncharacterized protein</fullName>
    </submittedName>
</protein>
<name>A0A7N9C9L2_MACFA</name>
<reference evidence="3 4" key="1">
    <citation type="submission" date="2013-03" db="EMBL/GenBank/DDBJ databases">
        <authorList>
            <person name="Warren W."/>
            <person name="Wilson R.K."/>
        </authorList>
    </citation>
    <scope>NUCLEOTIDE SEQUENCE</scope>
</reference>
<dbReference type="PANTHER" id="PTHR12138">
    <property type="entry name" value="PRIMATE-EXPANDED PROTEIN FAMILY"/>
    <property type="match status" value="1"/>
</dbReference>
<dbReference type="PRINTS" id="PR02045">
    <property type="entry name" value="F138DOMAIN"/>
</dbReference>
<feature type="region of interest" description="Disordered" evidence="1">
    <location>
        <begin position="102"/>
        <end position="124"/>
    </location>
</feature>
<accession>A0A7N9C9L2</accession>
<dbReference type="PANTHER" id="PTHR12138:SF162">
    <property type="entry name" value="CHROMOSOME UNDETERMINED SCAFFOLD_275, WHOLE GENOME SHOTGUN SEQUENCE"/>
    <property type="match status" value="1"/>
</dbReference>
<dbReference type="AlphaFoldDB" id="A0A7N9C9L2"/>
<keyword evidence="2" id="KW-0472">Membrane</keyword>
<sequence>MFLYIRLISGLRENSLITICFCIQSFFIVVLRQILTLLPRLEYSGTISAHCNLCLPGSSSSSASVSTVAGIIGMCHHTWLIFVFLIEIEFCHVGQAGQAELLTSGDPPTSASQSAGIRGMSSRA</sequence>
<keyword evidence="4" id="KW-1185">Reference proteome</keyword>
<reference evidence="3" key="2">
    <citation type="submission" date="2025-08" db="UniProtKB">
        <authorList>
            <consortium name="Ensembl"/>
        </authorList>
    </citation>
    <scope>IDENTIFICATION</scope>
</reference>
<dbReference type="GeneTree" id="ENSGT01150000286943"/>
<feature type="transmembrane region" description="Helical" evidence="2">
    <location>
        <begin position="16"/>
        <end position="35"/>
    </location>
</feature>
<evidence type="ECO:0000256" key="1">
    <source>
        <dbReference type="SAM" id="MobiDB-lite"/>
    </source>
</evidence>
<organism evidence="3 4">
    <name type="scientific">Macaca fascicularis</name>
    <name type="common">Crab-eating macaque</name>
    <name type="synonym">Cynomolgus monkey</name>
    <dbReference type="NCBI Taxonomy" id="9541"/>
    <lineage>
        <taxon>Eukaryota</taxon>
        <taxon>Metazoa</taxon>
        <taxon>Chordata</taxon>
        <taxon>Craniata</taxon>
        <taxon>Vertebrata</taxon>
        <taxon>Euteleostomi</taxon>
        <taxon>Mammalia</taxon>
        <taxon>Eutheria</taxon>
        <taxon>Euarchontoglires</taxon>
        <taxon>Primates</taxon>
        <taxon>Haplorrhini</taxon>
        <taxon>Catarrhini</taxon>
        <taxon>Cercopithecidae</taxon>
        <taxon>Cercopithecinae</taxon>
        <taxon>Macaca</taxon>
    </lineage>
</organism>
<proteinExistence type="predicted"/>
<dbReference type="Ensembl" id="ENSMFAT00000074472.1">
    <property type="protein sequence ID" value="ENSMFAP00000048405.1"/>
    <property type="gene ID" value="ENSMFAG00000051439.1"/>
</dbReference>
<keyword evidence="2" id="KW-0812">Transmembrane</keyword>
<reference evidence="3" key="3">
    <citation type="submission" date="2025-09" db="UniProtKB">
        <authorList>
            <consortium name="Ensembl"/>
        </authorList>
    </citation>
    <scope>IDENTIFICATION</scope>
</reference>
<evidence type="ECO:0000256" key="2">
    <source>
        <dbReference type="SAM" id="Phobius"/>
    </source>
</evidence>
<feature type="transmembrane region" description="Helical" evidence="2">
    <location>
        <begin position="65"/>
        <end position="86"/>
    </location>
</feature>
<evidence type="ECO:0000313" key="3">
    <source>
        <dbReference type="Ensembl" id="ENSMFAP00000048405.1"/>
    </source>
</evidence>
<feature type="compositionally biased region" description="Polar residues" evidence="1">
    <location>
        <begin position="106"/>
        <end position="115"/>
    </location>
</feature>
<dbReference type="Proteomes" id="UP000233100">
    <property type="component" value="Chromosome 4"/>
</dbReference>